<evidence type="ECO:0000313" key="3">
    <source>
        <dbReference type="Proteomes" id="UP000196531"/>
    </source>
</evidence>
<accession>A0A1Y5FBG7</accession>
<feature type="domain" description="BF1531-like N-terminal" evidence="1">
    <location>
        <begin position="38"/>
        <end position="228"/>
    </location>
</feature>
<sequence>MKVNSILEFPFNNQDIFLKKKKIKRFLLSEGKQLQKKKIAILGGVTTSEVINILDLYLLYNGVSATFYESEYNKYFEDSIFGNSDLDSFSPDLIFICTHEKNIQFYPESGATQNLEELIEQELGKYISMWDALQAKFNCPVVQNNFELPMHREMGNLDRTHSQGRSNFVSKINQSFVEEISKRKNIFIHDINYLSSWLGLTHWHNPSLWFSSKYAISFEVIPSFANNLSRLILSIWGKSKKLLILDLDNTLWGGVVGDDGVEGIKLGDDSGVGEAYILFQKCIKNLSKQGVALAICSKNEHSNAIAGLGHPDSILNESDFAVIKANWEPKHLNIRSIIEEVNLGQDSVVFFDDNPAERDLVKSQLPLVEVPDIGSNIEDYIYHLTQNSYFESVNLSNDDFKRVKYYSDNKKRSENKELFADYSEFLESLQMEAEIAHASPVYLERITQLINKTNQFNLTTRRYDFSKIEKFSNSSEHLLLYGRLKDKFGDNGLVTVVSGVVRNQALVIDLWLMSCRVLKRDLELAMFDKLIEECNSRGIQKIVGEYIESKKNMMVSDFYERLGFSPHVTDSSAESESIFWEFSVKNTGDLKNKFIKLMK</sequence>
<dbReference type="Proteomes" id="UP000196531">
    <property type="component" value="Unassembled WGS sequence"/>
</dbReference>
<dbReference type="Pfam" id="PF21211">
    <property type="entry name" value="FkbH_N"/>
    <property type="match status" value="1"/>
</dbReference>
<dbReference type="GO" id="GO:0016788">
    <property type="term" value="F:hydrolase activity, acting on ester bonds"/>
    <property type="evidence" value="ECO:0007669"/>
    <property type="project" value="UniProtKB-ARBA"/>
</dbReference>
<reference evidence="3" key="1">
    <citation type="journal article" date="2017" name="Proc. Natl. Acad. Sci. U.S.A.">
        <title>Simulation of Deepwater Horizon oil plume reveals substrate specialization within a complex community of hydrocarbon-degraders.</title>
        <authorList>
            <person name="Hu P."/>
            <person name="Dubinsky E.A."/>
            <person name="Probst A.J."/>
            <person name="Wang J."/>
            <person name="Sieber C.M.K."/>
            <person name="Tom L.M."/>
            <person name="Gardinali P."/>
            <person name="Banfield J.F."/>
            <person name="Atlas R.M."/>
            <person name="Andersen G.L."/>
        </authorList>
    </citation>
    <scope>NUCLEOTIDE SEQUENCE [LARGE SCALE GENOMIC DNA]</scope>
</reference>
<dbReference type="InterPro" id="IPR010033">
    <property type="entry name" value="HAD_SF_ppase_IIIC"/>
</dbReference>
<dbReference type="SUPFAM" id="SSF56784">
    <property type="entry name" value="HAD-like"/>
    <property type="match status" value="1"/>
</dbReference>
<proteinExistence type="predicted"/>
<evidence type="ECO:0000313" key="2">
    <source>
        <dbReference type="EMBL" id="OUR98838.1"/>
    </source>
</evidence>
<dbReference type="InterPro" id="IPR036514">
    <property type="entry name" value="SGNH_hydro_sf"/>
</dbReference>
<dbReference type="InterPro" id="IPR010037">
    <property type="entry name" value="FkbH_domain"/>
</dbReference>
<organism evidence="2 3">
    <name type="scientific">Halobacteriovorax marinus</name>
    <dbReference type="NCBI Taxonomy" id="97084"/>
    <lineage>
        <taxon>Bacteria</taxon>
        <taxon>Pseudomonadati</taxon>
        <taxon>Bdellovibrionota</taxon>
        <taxon>Bacteriovoracia</taxon>
        <taxon>Bacteriovoracales</taxon>
        <taxon>Halobacteriovoraceae</taxon>
        <taxon>Halobacteriovorax</taxon>
    </lineage>
</organism>
<dbReference type="InterPro" id="IPR036412">
    <property type="entry name" value="HAD-like_sf"/>
</dbReference>
<dbReference type="AlphaFoldDB" id="A0A1Y5FBG7"/>
<gene>
    <name evidence="2" type="ORF">A9Q84_05340</name>
</gene>
<protein>
    <recommendedName>
        <fullName evidence="1">BF1531-like N-terminal domain-containing protein</fullName>
    </recommendedName>
</protein>
<dbReference type="EMBL" id="MAAO01000004">
    <property type="protein sequence ID" value="OUR98838.1"/>
    <property type="molecule type" value="Genomic_DNA"/>
</dbReference>
<dbReference type="Gene3D" id="3.40.50.1000">
    <property type="entry name" value="HAD superfamily/HAD-like"/>
    <property type="match status" value="1"/>
</dbReference>
<dbReference type="NCBIfam" id="TIGR01681">
    <property type="entry name" value="HAD-SF-IIIC"/>
    <property type="match status" value="1"/>
</dbReference>
<evidence type="ECO:0000259" key="1">
    <source>
        <dbReference type="Pfam" id="PF21211"/>
    </source>
</evidence>
<dbReference type="InterPro" id="IPR049369">
    <property type="entry name" value="BF1531-like_N"/>
</dbReference>
<name>A0A1Y5FBG7_9BACT</name>
<dbReference type="Gene3D" id="3.40.50.1110">
    <property type="entry name" value="SGNH hydrolase"/>
    <property type="match status" value="1"/>
</dbReference>
<dbReference type="NCBIfam" id="TIGR01686">
    <property type="entry name" value="FkbH"/>
    <property type="match status" value="1"/>
</dbReference>
<dbReference type="InterPro" id="IPR023214">
    <property type="entry name" value="HAD_sf"/>
</dbReference>
<comment type="caution">
    <text evidence="2">The sequence shown here is derived from an EMBL/GenBank/DDBJ whole genome shotgun (WGS) entry which is preliminary data.</text>
</comment>